<gene>
    <name evidence="2" type="ORF">BGZ97_007556</name>
</gene>
<accession>A0A9P6QQJ0</accession>
<dbReference type="Proteomes" id="UP000823405">
    <property type="component" value="Unassembled WGS sequence"/>
</dbReference>
<dbReference type="EMBL" id="JAAAIN010003368">
    <property type="protein sequence ID" value="KAG0286084.1"/>
    <property type="molecule type" value="Genomic_DNA"/>
</dbReference>
<keyword evidence="3" id="KW-1185">Reference proteome</keyword>
<comment type="caution">
    <text evidence="2">The sequence shown here is derived from an EMBL/GenBank/DDBJ whole genome shotgun (WGS) entry which is preliminary data.</text>
</comment>
<proteinExistence type="predicted"/>
<reference evidence="2" key="1">
    <citation type="journal article" date="2020" name="Fungal Divers.">
        <title>Resolving the Mortierellaceae phylogeny through synthesis of multi-gene phylogenetics and phylogenomics.</title>
        <authorList>
            <person name="Vandepol N."/>
            <person name="Liber J."/>
            <person name="Desiro A."/>
            <person name="Na H."/>
            <person name="Kennedy M."/>
            <person name="Barry K."/>
            <person name="Grigoriev I.V."/>
            <person name="Miller A.N."/>
            <person name="O'Donnell K."/>
            <person name="Stajich J.E."/>
            <person name="Bonito G."/>
        </authorList>
    </citation>
    <scope>NUCLEOTIDE SEQUENCE</scope>
    <source>
        <strain evidence="2">NVP60</strain>
    </source>
</reference>
<dbReference type="AlphaFoldDB" id="A0A9P6QQJ0"/>
<evidence type="ECO:0000313" key="2">
    <source>
        <dbReference type="EMBL" id="KAG0286084.1"/>
    </source>
</evidence>
<sequence length="190" mass="21629">MSSSSAQASETLDSPCTVTSFGAIMSGANQQYSLHALKRARQKALYEYFQSQRDENGIQSGTQDQQRDSIPSQQQGSPLATSTFATPRVQQEDFYNKQNNQEVDMRHLKATTEKVEETRAKEEEAGPIRIQVTLSQWSRIKELSTELYLKAVKSYDDSRDADRVASESHDRFMDASKHWYAMTGQHFLFD</sequence>
<dbReference type="OrthoDB" id="2438990at2759"/>
<feature type="region of interest" description="Disordered" evidence="1">
    <location>
        <begin position="55"/>
        <end position="105"/>
    </location>
</feature>
<protein>
    <submittedName>
        <fullName evidence="2">Uncharacterized protein</fullName>
    </submittedName>
</protein>
<feature type="compositionally biased region" description="Polar residues" evidence="1">
    <location>
        <begin position="57"/>
        <end position="89"/>
    </location>
</feature>
<evidence type="ECO:0000256" key="1">
    <source>
        <dbReference type="SAM" id="MobiDB-lite"/>
    </source>
</evidence>
<organism evidence="2 3">
    <name type="scientific">Linnemannia gamsii</name>
    <dbReference type="NCBI Taxonomy" id="64522"/>
    <lineage>
        <taxon>Eukaryota</taxon>
        <taxon>Fungi</taxon>
        <taxon>Fungi incertae sedis</taxon>
        <taxon>Mucoromycota</taxon>
        <taxon>Mortierellomycotina</taxon>
        <taxon>Mortierellomycetes</taxon>
        <taxon>Mortierellales</taxon>
        <taxon>Mortierellaceae</taxon>
        <taxon>Linnemannia</taxon>
    </lineage>
</organism>
<name>A0A9P6QQJ0_9FUNG</name>
<evidence type="ECO:0000313" key="3">
    <source>
        <dbReference type="Proteomes" id="UP000823405"/>
    </source>
</evidence>